<feature type="chain" id="PRO_5035179039" description="Secreted protein" evidence="1">
    <location>
        <begin position="16"/>
        <end position="86"/>
    </location>
</feature>
<evidence type="ECO:0008006" key="4">
    <source>
        <dbReference type="Google" id="ProtNLM"/>
    </source>
</evidence>
<dbReference type="AlphaFoldDB" id="A0A8J8NJ69"/>
<dbReference type="Proteomes" id="UP000785679">
    <property type="component" value="Unassembled WGS sequence"/>
</dbReference>
<feature type="signal peptide" evidence="1">
    <location>
        <begin position="1"/>
        <end position="15"/>
    </location>
</feature>
<evidence type="ECO:0000313" key="2">
    <source>
        <dbReference type="EMBL" id="TNV75689.1"/>
    </source>
</evidence>
<evidence type="ECO:0000256" key="1">
    <source>
        <dbReference type="SAM" id="SignalP"/>
    </source>
</evidence>
<evidence type="ECO:0000313" key="3">
    <source>
        <dbReference type="Proteomes" id="UP000785679"/>
    </source>
</evidence>
<reference evidence="2" key="1">
    <citation type="submission" date="2019-06" db="EMBL/GenBank/DDBJ databases">
        <authorList>
            <person name="Zheng W."/>
        </authorList>
    </citation>
    <scope>NUCLEOTIDE SEQUENCE</scope>
    <source>
        <strain evidence="2">QDHG01</strain>
    </source>
</reference>
<gene>
    <name evidence="2" type="ORF">FGO68_gene15860</name>
</gene>
<organism evidence="2 3">
    <name type="scientific">Halteria grandinella</name>
    <dbReference type="NCBI Taxonomy" id="5974"/>
    <lineage>
        <taxon>Eukaryota</taxon>
        <taxon>Sar</taxon>
        <taxon>Alveolata</taxon>
        <taxon>Ciliophora</taxon>
        <taxon>Intramacronucleata</taxon>
        <taxon>Spirotrichea</taxon>
        <taxon>Stichotrichia</taxon>
        <taxon>Sporadotrichida</taxon>
        <taxon>Halteriidae</taxon>
        <taxon>Halteria</taxon>
    </lineage>
</organism>
<name>A0A8J8NJ69_HALGN</name>
<comment type="caution">
    <text evidence="2">The sequence shown here is derived from an EMBL/GenBank/DDBJ whole genome shotgun (WGS) entry which is preliminary data.</text>
</comment>
<sequence>MTLCPLIWFILCGVAVNVYRPEGTCNPSWHTACSSCLEMSTSRVKILRLTICNRMLCAQVLGFHHGNCGVLTLSIDRHCFIRCVIY</sequence>
<keyword evidence="1" id="KW-0732">Signal</keyword>
<keyword evidence="3" id="KW-1185">Reference proteome</keyword>
<proteinExistence type="predicted"/>
<protein>
    <recommendedName>
        <fullName evidence="4">Secreted protein</fullName>
    </recommendedName>
</protein>
<dbReference type="EMBL" id="RRYP01015052">
    <property type="protein sequence ID" value="TNV75689.1"/>
    <property type="molecule type" value="Genomic_DNA"/>
</dbReference>
<accession>A0A8J8NJ69</accession>